<dbReference type="EMBL" id="QBKN01000009">
    <property type="protein sequence ID" value="PTX48326.1"/>
    <property type="molecule type" value="Genomic_DNA"/>
</dbReference>
<dbReference type="SUPFAM" id="SSF140931">
    <property type="entry name" value="Fic-like"/>
    <property type="match status" value="1"/>
</dbReference>
<dbReference type="InterPro" id="IPR003812">
    <property type="entry name" value="Fido"/>
</dbReference>
<comment type="caution">
    <text evidence="2">The sequence shown here is derived from an EMBL/GenBank/DDBJ whole genome shotgun (WGS) entry which is preliminary data.</text>
</comment>
<dbReference type="NCBIfam" id="TIGR01550">
    <property type="entry name" value="DOC_P1"/>
    <property type="match status" value="1"/>
</dbReference>
<dbReference type="InterPro" id="IPR036597">
    <property type="entry name" value="Fido-like_dom_sf"/>
</dbReference>
<dbReference type="PROSITE" id="PS51459">
    <property type="entry name" value="FIDO"/>
    <property type="match status" value="1"/>
</dbReference>
<organism evidence="2 3">
    <name type="scientific">Allosediminivita pacifica</name>
    <dbReference type="NCBI Taxonomy" id="1267769"/>
    <lineage>
        <taxon>Bacteria</taxon>
        <taxon>Pseudomonadati</taxon>
        <taxon>Pseudomonadota</taxon>
        <taxon>Alphaproteobacteria</taxon>
        <taxon>Rhodobacterales</taxon>
        <taxon>Paracoccaceae</taxon>
        <taxon>Allosediminivita</taxon>
    </lineage>
</organism>
<feature type="domain" description="Fido" evidence="1">
    <location>
        <begin position="1"/>
        <end position="103"/>
    </location>
</feature>
<reference evidence="2 3" key="1">
    <citation type="submission" date="2018-04" db="EMBL/GenBank/DDBJ databases">
        <title>Genomic Encyclopedia of Archaeal and Bacterial Type Strains, Phase II (KMG-II): from individual species to whole genera.</title>
        <authorList>
            <person name="Goeker M."/>
        </authorList>
    </citation>
    <scope>NUCLEOTIDE SEQUENCE [LARGE SCALE GENOMIC DNA]</scope>
    <source>
        <strain evidence="2 3">DSM 29329</strain>
    </source>
</reference>
<accession>A0A2T6AX06</accession>
<evidence type="ECO:0000259" key="1">
    <source>
        <dbReference type="PROSITE" id="PS51459"/>
    </source>
</evidence>
<name>A0A2T6AX06_9RHOB</name>
<evidence type="ECO:0000313" key="3">
    <source>
        <dbReference type="Proteomes" id="UP000244069"/>
    </source>
</evidence>
<gene>
    <name evidence="2" type="ORF">C8N44_10916</name>
</gene>
<dbReference type="InterPro" id="IPR053737">
    <property type="entry name" value="Type_II_TA_Toxin"/>
</dbReference>
<protein>
    <submittedName>
        <fullName evidence="2">Death-on-curing protein</fullName>
    </submittedName>
</protein>
<dbReference type="PANTHER" id="PTHR39426:SF1">
    <property type="entry name" value="HOMOLOGY TO DEATH-ON-CURING PROTEIN OF PHAGE P1"/>
    <property type="match status" value="1"/>
</dbReference>
<sequence length="110" mass="12206">MALSFGGRPGISSLHLIESALARPYFGYHRTLAEKATALMHSMIGNHGFVDGNKRTAWILVELLIERSGYHLDIDDDEPVDDLVVAVAAHDISADDLLAWFQRALVREPH</sequence>
<evidence type="ECO:0000313" key="2">
    <source>
        <dbReference type="EMBL" id="PTX48326.1"/>
    </source>
</evidence>
<dbReference type="InterPro" id="IPR006440">
    <property type="entry name" value="Doc"/>
</dbReference>
<proteinExistence type="predicted"/>
<dbReference type="AlphaFoldDB" id="A0A2T6AX06"/>
<dbReference type="Proteomes" id="UP000244069">
    <property type="component" value="Unassembled WGS sequence"/>
</dbReference>
<keyword evidence="3" id="KW-1185">Reference proteome</keyword>
<dbReference type="Pfam" id="PF02661">
    <property type="entry name" value="Fic"/>
    <property type="match status" value="1"/>
</dbReference>
<dbReference type="Gene3D" id="1.20.120.1870">
    <property type="entry name" value="Fic/DOC protein, Fido domain"/>
    <property type="match status" value="1"/>
</dbReference>
<dbReference type="GO" id="GO:0016301">
    <property type="term" value="F:kinase activity"/>
    <property type="evidence" value="ECO:0007669"/>
    <property type="project" value="InterPro"/>
</dbReference>
<dbReference type="PANTHER" id="PTHR39426">
    <property type="entry name" value="HOMOLOGY TO DEATH-ON-CURING PROTEIN OF PHAGE P1"/>
    <property type="match status" value="1"/>
</dbReference>